<evidence type="ECO:0000259" key="7">
    <source>
        <dbReference type="Pfam" id="PF04542"/>
    </source>
</evidence>
<proteinExistence type="inferred from homology"/>
<gene>
    <name evidence="9" type="ORF">JCM19235_6081</name>
</gene>
<dbReference type="NCBIfam" id="NF007215">
    <property type="entry name" value="PRK09637.1"/>
    <property type="match status" value="1"/>
</dbReference>
<evidence type="ECO:0000256" key="5">
    <source>
        <dbReference type="ARBA" id="ARBA00023163"/>
    </source>
</evidence>
<sequence length="179" mass="20630">MLEAVWSEYQNGLRRFLRSKIANEADVDDVLQEVLIKTYKNIDKLESPESVKSWLFQIANRSVIDHYRKGNATEDVDLDTFWTEEEEEQVSRELAECLLPMMESLPESSTALIKSIDIDGRSQKEVAAELGISYSTLKSRVQKSRHELRGVYEKCCRFSFDTQGNVMDYDPKSNSCKNC</sequence>
<dbReference type="Pfam" id="PF08281">
    <property type="entry name" value="Sigma70_r4_2"/>
    <property type="match status" value="1"/>
</dbReference>
<evidence type="ECO:0000256" key="6">
    <source>
        <dbReference type="RuleBase" id="RU000716"/>
    </source>
</evidence>
<dbReference type="STRING" id="990268.JCM19235_6081"/>
<evidence type="ECO:0000256" key="4">
    <source>
        <dbReference type="ARBA" id="ARBA00023125"/>
    </source>
</evidence>
<keyword evidence="2 6" id="KW-0805">Transcription regulation</keyword>
<dbReference type="InterPro" id="IPR014284">
    <property type="entry name" value="RNA_pol_sigma-70_dom"/>
</dbReference>
<dbReference type="SUPFAM" id="SSF88659">
    <property type="entry name" value="Sigma3 and sigma4 domains of RNA polymerase sigma factors"/>
    <property type="match status" value="1"/>
</dbReference>
<evidence type="ECO:0000259" key="8">
    <source>
        <dbReference type="Pfam" id="PF08281"/>
    </source>
</evidence>
<dbReference type="EMBL" id="BBMR01000002">
    <property type="protein sequence ID" value="GAL17528.1"/>
    <property type="molecule type" value="Genomic_DNA"/>
</dbReference>
<dbReference type="PROSITE" id="PS01063">
    <property type="entry name" value="SIGMA70_ECF"/>
    <property type="match status" value="1"/>
</dbReference>
<dbReference type="InterPro" id="IPR000838">
    <property type="entry name" value="RNA_pol_sigma70_ECF_CS"/>
</dbReference>
<comment type="similarity">
    <text evidence="1 6">Belongs to the sigma-70 factor family. ECF subfamily.</text>
</comment>
<dbReference type="PANTHER" id="PTHR43133">
    <property type="entry name" value="RNA POLYMERASE ECF-TYPE SIGMA FACTO"/>
    <property type="match status" value="1"/>
</dbReference>
<protein>
    <recommendedName>
        <fullName evidence="6">RNA polymerase sigma factor</fullName>
    </recommendedName>
</protein>
<keyword evidence="10" id="KW-1185">Reference proteome</keyword>
<dbReference type="InterPro" id="IPR007627">
    <property type="entry name" value="RNA_pol_sigma70_r2"/>
</dbReference>
<accession>A0A090RSM0</accession>
<organism evidence="9 10">
    <name type="scientific">Vibrio maritimus</name>
    <dbReference type="NCBI Taxonomy" id="990268"/>
    <lineage>
        <taxon>Bacteria</taxon>
        <taxon>Pseudomonadati</taxon>
        <taxon>Pseudomonadota</taxon>
        <taxon>Gammaproteobacteria</taxon>
        <taxon>Vibrionales</taxon>
        <taxon>Vibrionaceae</taxon>
        <taxon>Vibrio</taxon>
    </lineage>
</organism>
<dbReference type="InterPro" id="IPR039425">
    <property type="entry name" value="RNA_pol_sigma-70-like"/>
</dbReference>
<dbReference type="CDD" id="cd06171">
    <property type="entry name" value="Sigma70_r4"/>
    <property type="match status" value="1"/>
</dbReference>
<dbReference type="OrthoDB" id="9803470at2"/>
<evidence type="ECO:0000313" key="9">
    <source>
        <dbReference type="EMBL" id="GAL17528.1"/>
    </source>
</evidence>
<keyword evidence="5 6" id="KW-0804">Transcription</keyword>
<dbReference type="Gene3D" id="1.10.10.10">
    <property type="entry name" value="Winged helix-like DNA-binding domain superfamily/Winged helix DNA-binding domain"/>
    <property type="match status" value="1"/>
</dbReference>
<keyword evidence="3 6" id="KW-0731">Sigma factor</keyword>
<feature type="domain" description="RNA polymerase sigma-70 region 2" evidence="7">
    <location>
        <begin position="7"/>
        <end position="71"/>
    </location>
</feature>
<evidence type="ECO:0000256" key="3">
    <source>
        <dbReference type="ARBA" id="ARBA00023082"/>
    </source>
</evidence>
<dbReference type="Gene3D" id="1.10.1740.10">
    <property type="match status" value="1"/>
</dbReference>
<dbReference type="GO" id="GO:0016987">
    <property type="term" value="F:sigma factor activity"/>
    <property type="evidence" value="ECO:0007669"/>
    <property type="project" value="UniProtKB-KW"/>
</dbReference>
<dbReference type="PANTHER" id="PTHR43133:SF62">
    <property type="entry name" value="RNA POLYMERASE SIGMA FACTOR SIGZ"/>
    <property type="match status" value="1"/>
</dbReference>
<dbReference type="Proteomes" id="UP000029228">
    <property type="component" value="Unassembled WGS sequence"/>
</dbReference>
<dbReference type="InterPro" id="IPR036388">
    <property type="entry name" value="WH-like_DNA-bd_sf"/>
</dbReference>
<evidence type="ECO:0000256" key="2">
    <source>
        <dbReference type="ARBA" id="ARBA00023015"/>
    </source>
</evidence>
<dbReference type="Pfam" id="PF04542">
    <property type="entry name" value="Sigma70_r2"/>
    <property type="match status" value="1"/>
</dbReference>
<reference evidence="9 10" key="1">
    <citation type="submission" date="2014-09" db="EMBL/GenBank/DDBJ databases">
        <title>Vibrio maritimus JCM 19235. (C45) whole genome shotgun sequence.</title>
        <authorList>
            <person name="Sawabe T."/>
            <person name="Meirelles P."/>
            <person name="Nakanishi M."/>
            <person name="Sayaka M."/>
            <person name="Hattori M."/>
            <person name="Ohkuma M."/>
        </authorList>
    </citation>
    <scope>NUCLEOTIDE SEQUENCE [LARGE SCALE GENOMIC DNA]</scope>
    <source>
        <strain evidence="10">JCM19235</strain>
    </source>
</reference>
<dbReference type="SUPFAM" id="SSF88946">
    <property type="entry name" value="Sigma2 domain of RNA polymerase sigma factors"/>
    <property type="match status" value="1"/>
</dbReference>
<evidence type="ECO:0000313" key="10">
    <source>
        <dbReference type="Proteomes" id="UP000029228"/>
    </source>
</evidence>
<comment type="caution">
    <text evidence="9">The sequence shown here is derived from an EMBL/GenBank/DDBJ whole genome shotgun (WGS) entry which is preliminary data.</text>
</comment>
<evidence type="ECO:0000256" key="1">
    <source>
        <dbReference type="ARBA" id="ARBA00010641"/>
    </source>
</evidence>
<feature type="domain" description="RNA polymerase sigma factor 70 region 4 type 2" evidence="8">
    <location>
        <begin position="96"/>
        <end position="145"/>
    </location>
</feature>
<dbReference type="NCBIfam" id="TIGR02937">
    <property type="entry name" value="sigma70-ECF"/>
    <property type="match status" value="1"/>
</dbReference>
<dbReference type="InterPro" id="IPR014304">
    <property type="entry name" value="RNA_pol_sigma-Z"/>
</dbReference>
<dbReference type="InterPro" id="IPR013324">
    <property type="entry name" value="RNA_pol_sigma_r3/r4-like"/>
</dbReference>
<dbReference type="NCBIfam" id="TIGR02959">
    <property type="entry name" value="SigZ"/>
    <property type="match status" value="1"/>
</dbReference>
<reference evidence="9 10" key="2">
    <citation type="submission" date="2014-09" db="EMBL/GenBank/DDBJ databases">
        <authorList>
            <consortium name="NBRP consortium"/>
            <person name="Sawabe T."/>
            <person name="Meirelles P."/>
            <person name="Nakanishi M."/>
            <person name="Sayaka M."/>
            <person name="Hattori M."/>
            <person name="Ohkuma M."/>
        </authorList>
    </citation>
    <scope>NUCLEOTIDE SEQUENCE [LARGE SCALE GENOMIC DNA]</scope>
    <source>
        <strain evidence="10">JCM19235</strain>
    </source>
</reference>
<dbReference type="GO" id="GO:0006352">
    <property type="term" value="P:DNA-templated transcription initiation"/>
    <property type="evidence" value="ECO:0007669"/>
    <property type="project" value="InterPro"/>
</dbReference>
<dbReference type="GO" id="GO:0003677">
    <property type="term" value="F:DNA binding"/>
    <property type="evidence" value="ECO:0007669"/>
    <property type="project" value="UniProtKB-KW"/>
</dbReference>
<keyword evidence="4 6" id="KW-0238">DNA-binding</keyword>
<dbReference type="InterPro" id="IPR013325">
    <property type="entry name" value="RNA_pol_sigma_r2"/>
</dbReference>
<dbReference type="AlphaFoldDB" id="A0A090RSM0"/>
<dbReference type="InterPro" id="IPR013249">
    <property type="entry name" value="RNA_pol_sigma70_r4_t2"/>
</dbReference>
<name>A0A090RSM0_9VIBR</name>